<protein>
    <submittedName>
        <fullName evidence="2">DNA polymerase beta subunit</fullName>
    </submittedName>
</protein>
<dbReference type="InterPro" id="IPR043519">
    <property type="entry name" value="NT_sf"/>
</dbReference>
<proteinExistence type="predicted"/>
<evidence type="ECO:0000313" key="2">
    <source>
        <dbReference type="EMBL" id="MBK1703666.1"/>
    </source>
</evidence>
<reference evidence="2" key="1">
    <citation type="submission" date="2017-08" db="EMBL/GenBank/DDBJ databases">
        <authorList>
            <person name="Imhoff J.F."/>
            <person name="Rahn T."/>
            <person name="Kuenzel S."/>
            <person name="Neulinger S.C."/>
        </authorList>
    </citation>
    <scope>NUCLEOTIDE SEQUENCE</scope>
    <source>
        <strain evidence="2">DSM 11080</strain>
    </source>
</reference>
<dbReference type="CDD" id="cd05403">
    <property type="entry name" value="NT_KNTase_like"/>
    <property type="match status" value="1"/>
</dbReference>
<evidence type="ECO:0000259" key="1">
    <source>
        <dbReference type="Pfam" id="PF01909"/>
    </source>
</evidence>
<keyword evidence="3" id="KW-1185">Reference proteome</keyword>
<dbReference type="SUPFAM" id="SSF81301">
    <property type="entry name" value="Nucleotidyltransferase"/>
    <property type="match status" value="1"/>
</dbReference>
<dbReference type="Proteomes" id="UP001296776">
    <property type="component" value="Unassembled WGS sequence"/>
</dbReference>
<dbReference type="Gene3D" id="3.30.460.10">
    <property type="entry name" value="Beta Polymerase, domain 2"/>
    <property type="match status" value="1"/>
</dbReference>
<dbReference type="InterPro" id="IPR002934">
    <property type="entry name" value="Polymerase_NTP_transf_dom"/>
</dbReference>
<dbReference type="EMBL" id="NRSJ01000004">
    <property type="protein sequence ID" value="MBK1703666.1"/>
    <property type="molecule type" value="Genomic_DNA"/>
</dbReference>
<dbReference type="AlphaFoldDB" id="A0AAJ0U1Q2"/>
<dbReference type="GO" id="GO:0016779">
    <property type="term" value="F:nucleotidyltransferase activity"/>
    <property type="evidence" value="ECO:0007669"/>
    <property type="project" value="InterPro"/>
</dbReference>
<gene>
    <name evidence="2" type="ORF">CKO40_03665</name>
</gene>
<evidence type="ECO:0000313" key="3">
    <source>
        <dbReference type="Proteomes" id="UP001296776"/>
    </source>
</evidence>
<organism evidence="2 3">
    <name type="scientific">Halochromatium glycolicum</name>
    <dbReference type="NCBI Taxonomy" id="85075"/>
    <lineage>
        <taxon>Bacteria</taxon>
        <taxon>Pseudomonadati</taxon>
        <taxon>Pseudomonadota</taxon>
        <taxon>Gammaproteobacteria</taxon>
        <taxon>Chromatiales</taxon>
        <taxon>Chromatiaceae</taxon>
        <taxon>Halochromatium</taxon>
    </lineage>
</organism>
<sequence length="114" mass="12718">MSDSEPAPPIDITAEQWRIVHAILRRTLPDRSVWAFGSRVRGTARPYSDLDLAILGDEPVPIAAMAEAKEAFSESDLPWRVDLVDWASLSPRFRQIIAREHSPLLNAQDALADT</sequence>
<dbReference type="Pfam" id="PF01909">
    <property type="entry name" value="NTP_transf_2"/>
    <property type="match status" value="1"/>
</dbReference>
<reference evidence="2" key="2">
    <citation type="journal article" date="2020" name="Microorganisms">
        <title>Osmotic Adaptation and Compatible Solute Biosynthesis of Phototrophic Bacteria as Revealed from Genome Analyses.</title>
        <authorList>
            <person name="Imhoff J.F."/>
            <person name="Rahn T."/>
            <person name="Kunzel S."/>
            <person name="Keller A."/>
            <person name="Neulinger S.C."/>
        </authorList>
    </citation>
    <scope>NUCLEOTIDE SEQUENCE</scope>
    <source>
        <strain evidence="2">DSM 11080</strain>
    </source>
</reference>
<comment type="caution">
    <text evidence="2">The sequence shown here is derived from an EMBL/GenBank/DDBJ whole genome shotgun (WGS) entry which is preliminary data.</text>
</comment>
<accession>A0AAJ0U1Q2</accession>
<dbReference type="RefSeq" id="WP_200344834.1">
    <property type="nucleotide sequence ID" value="NZ_NRSJ01000004.1"/>
</dbReference>
<name>A0AAJ0U1Q2_9GAMM</name>
<feature type="domain" description="Polymerase nucleotidyl transferase" evidence="1">
    <location>
        <begin position="23"/>
        <end position="101"/>
    </location>
</feature>